<dbReference type="GO" id="GO:0070072">
    <property type="term" value="P:vacuolar proton-transporting V-type ATPase complex assembly"/>
    <property type="evidence" value="ECO:0007669"/>
    <property type="project" value="UniProtKB-UniRule"/>
</dbReference>
<comment type="subcellular location">
    <subcellularLocation>
        <location evidence="6">Endoplasmic reticulum membrane</location>
        <topology evidence="6">Multi-pass membrane protein</topology>
    </subcellularLocation>
    <subcellularLocation>
        <location evidence="6">Endoplasmic reticulum-Golgi intermediate compartment membrane</location>
        <topology evidence="6">Multi-pass membrane protein</topology>
    </subcellularLocation>
    <subcellularLocation>
        <location evidence="6">Cytoplasmic vesicle</location>
        <location evidence="6">COPII-coated vesicle membrane</location>
        <topology evidence="6">Multi-pass membrane protein</topology>
    </subcellularLocation>
</comment>
<feature type="transmembrane region" description="Helical" evidence="6">
    <location>
        <begin position="36"/>
        <end position="57"/>
    </location>
</feature>
<dbReference type="EMBL" id="KE373357">
    <property type="protein sequence ID" value="EPQ67965.1"/>
    <property type="molecule type" value="Genomic_DNA"/>
</dbReference>
<comment type="similarity">
    <text evidence="6">Belongs to the VMA21 family.</text>
</comment>
<dbReference type="Pfam" id="PF09446">
    <property type="entry name" value="VMA21"/>
    <property type="match status" value="1"/>
</dbReference>
<evidence type="ECO:0000313" key="8">
    <source>
        <dbReference type="EMBL" id="EPQ67965.1"/>
    </source>
</evidence>
<organism evidence="9">
    <name type="scientific">Blumeria graminis f. sp. tritici 96224</name>
    <dbReference type="NCBI Taxonomy" id="1268274"/>
    <lineage>
        <taxon>Eukaryota</taxon>
        <taxon>Fungi</taxon>
        <taxon>Dikarya</taxon>
        <taxon>Ascomycota</taxon>
        <taxon>Pezizomycotina</taxon>
        <taxon>Leotiomycetes</taxon>
        <taxon>Erysiphales</taxon>
        <taxon>Erysiphaceae</taxon>
        <taxon>Blumeria</taxon>
    </lineage>
</organism>
<feature type="region of interest" description="Disordered" evidence="7">
    <location>
        <begin position="1"/>
        <end position="27"/>
    </location>
</feature>
<evidence type="ECO:0000256" key="6">
    <source>
        <dbReference type="HAMAP-Rule" id="MF_03058"/>
    </source>
</evidence>
<evidence type="ECO:0000313" key="9">
    <source>
        <dbReference type="EMBL" id="SUZ08067.1"/>
    </source>
</evidence>
<evidence type="ECO:0000256" key="2">
    <source>
        <dbReference type="ARBA" id="ARBA00022824"/>
    </source>
</evidence>
<comment type="caution">
    <text evidence="6">Lacks conserved residue(s) required for the propagation of feature annotation.</text>
</comment>
<evidence type="ECO:0000256" key="4">
    <source>
        <dbReference type="ARBA" id="ARBA00023136"/>
    </source>
</evidence>
<dbReference type="PANTHER" id="PTHR31792">
    <property type="entry name" value="VACUOLAR ATPASE ASSEMBLY INTEGRAL MEMBRANE PROTEIN VMA21"/>
    <property type="match status" value="1"/>
</dbReference>
<reference evidence="10" key="1">
    <citation type="journal article" date="2013" name="Nat. Genet.">
        <title>The wheat powdery mildew genome shows the unique evolution of an obligate biotroph.</title>
        <authorList>
            <person name="Wicker T."/>
            <person name="Oberhaensli S."/>
            <person name="Parlange F."/>
            <person name="Buchmann J.P."/>
            <person name="Shatalina M."/>
            <person name="Roffler S."/>
            <person name="Ben-David R."/>
            <person name="Dolezel J."/>
            <person name="Simkova H."/>
            <person name="Schulze-Lefert P."/>
            <person name="Spanu P.D."/>
            <person name="Bruggmann R."/>
            <person name="Amselem J."/>
            <person name="Quesneville H."/>
            <person name="Ver Loren van Themaat E."/>
            <person name="Paape T."/>
            <person name="Shimizu K.K."/>
            <person name="Keller B."/>
        </authorList>
    </citation>
    <scope>NUCLEOTIDE SEQUENCE [LARGE SCALE GENOMIC DNA]</scope>
    <source>
        <strain evidence="10">96224</strain>
    </source>
</reference>
<evidence type="ECO:0000256" key="3">
    <source>
        <dbReference type="ARBA" id="ARBA00022989"/>
    </source>
</evidence>
<evidence type="ECO:0000256" key="7">
    <source>
        <dbReference type="SAM" id="MobiDB-lite"/>
    </source>
</evidence>
<reference evidence="8" key="2">
    <citation type="submission" date="2013-01" db="EMBL/GenBank/DDBJ databases">
        <title>The wheat powdery mildew genome reveals unique evolution of an obligate biotroph.</title>
        <authorList>
            <person name="Oberhaensli S."/>
            <person name="Wicker T."/>
            <person name="Keller B."/>
        </authorList>
    </citation>
    <scope>NUCLEOTIDE SEQUENCE</scope>
    <source>
        <strain evidence="8">96224</strain>
    </source>
</reference>
<dbReference type="Proteomes" id="UP000053110">
    <property type="component" value="Unassembled WGS sequence"/>
</dbReference>
<keyword evidence="4 6" id="KW-0472">Membrane</keyword>
<keyword evidence="1 6" id="KW-0812">Transmembrane</keyword>
<keyword evidence="2 6" id="KW-0256">Endoplasmic reticulum</keyword>
<sequence>MSARGKKPVVLSASKPDVTTTNPTNSSVAPAVPAHVIYKLLAFTFAMMAGPISIYFFSLNRIFGGNSTYAGATAAITANIVLIGYVVVAFQEDQSEDLQEKKNE</sequence>
<accession>A0A061HNQ5</accession>
<dbReference type="GO" id="GO:0012507">
    <property type="term" value="C:ER to Golgi transport vesicle membrane"/>
    <property type="evidence" value="ECO:0007669"/>
    <property type="project" value="UniProtKB-SubCell"/>
</dbReference>
<dbReference type="EMBL" id="UIGY01000007">
    <property type="protein sequence ID" value="SUZ08067.1"/>
    <property type="molecule type" value="Genomic_DNA"/>
</dbReference>
<proteinExistence type="inferred from homology"/>
<dbReference type="GO" id="GO:0005789">
    <property type="term" value="C:endoplasmic reticulum membrane"/>
    <property type="evidence" value="ECO:0007669"/>
    <property type="project" value="UniProtKB-SubCell"/>
</dbReference>
<dbReference type="GO" id="GO:0033116">
    <property type="term" value="C:endoplasmic reticulum-Golgi intermediate compartment membrane"/>
    <property type="evidence" value="ECO:0007669"/>
    <property type="project" value="UniProtKB-SubCell"/>
</dbReference>
<reference evidence="9" key="3">
    <citation type="submission" date="2018-07" db="EMBL/GenBank/DDBJ databases">
        <authorList>
            <person name="Quirk P.G."/>
            <person name="Krulwich T.A."/>
        </authorList>
    </citation>
    <scope>NUCLEOTIDE SEQUENCE</scope>
    <source>
        <strain evidence="9">96224</strain>
    </source>
</reference>
<keyword evidence="3 6" id="KW-1133">Transmembrane helix</keyword>
<comment type="function">
    <text evidence="6">Required for the assembly of the V0 complex of the vacuolar ATPase (V-ATPase) in the endoplasmic reticulum.</text>
</comment>
<dbReference type="OrthoDB" id="160405at2759"/>
<gene>
    <name evidence="8" type="ORF">BGT96224_2495</name>
    <name evidence="9" type="ORF">BGT96224V2_LOCUS1231</name>
</gene>
<dbReference type="AlphaFoldDB" id="A0A061HNQ5"/>
<dbReference type="HAMAP" id="MF_03058">
    <property type="entry name" value="VMA21"/>
    <property type="match status" value="1"/>
</dbReference>
<evidence type="ECO:0000256" key="5">
    <source>
        <dbReference type="ARBA" id="ARBA00023329"/>
    </source>
</evidence>
<evidence type="ECO:0000256" key="1">
    <source>
        <dbReference type="ARBA" id="ARBA00022692"/>
    </source>
</evidence>
<name>A0A061HNQ5_BLUGR</name>
<feature type="compositionally biased region" description="Polar residues" evidence="7">
    <location>
        <begin position="17"/>
        <end position="27"/>
    </location>
</feature>
<protein>
    <submittedName>
        <fullName evidence="9">Bgt-2495</fullName>
    </submittedName>
</protein>
<dbReference type="PANTHER" id="PTHR31792:SF3">
    <property type="entry name" value="VACUOLAR ATPASE ASSEMBLY INTEGRAL MEMBRANE PROTEIN VMA21"/>
    <property type="match status" value="1"/>
</dbReference>
<feature type="transmembrane region" description="Helical" evidence="6">
    <location>
        <begin position="69"/>
        <end position="90"/>
    </location>
</feature>
<evidence type="ECO:0000313" key="10">
    <source>
        <dbReference type="Proteomes" id="UP000053110"/>
    </source>
</evidence>
<keyword evidence="5 6" id="KW-0968">Cytoplasmic vesicle</keyword>
<dbReference type="HOGENOM" id="CLU_154717_1_1_1"/>
<dbReference type="InterPro" id="IPR019013">
    <property type="entry name" value="Vma21"/>
</dbReference>